<evidence type="ECO:0000256" key="14">
    <source>
        <dbReference type="ARBA" id="ARBA00049255"/>
    </source>
</evidence>
<dbReference type="Pfam" id="PF17759">
    <property type="entry name" value="tRNA_synthFbeta"/>
    <property type="match status" value="1"/>
</dbReference>
<dbReference type="CDD" id="cd00769">
    <property type="entry name" value="PheRS_beta_core"/>
    <property type="match status" value="1"/>
</dbReference>
<dbReference type="OrthoDB" id="9805455at2"/>
<feature type="binding site" evidence="15">
    <location>
        <position position="462"/>
    </location>
    <ligand>
        <name>Mg(2+)</name>
        <dbReference type="ChEBI" id="CHEBI:18420"/>
        <note>shared with alpha subunit</note>
    </ligand>
</feature>
<dbReference type="InterPro" id="IPR045864">
    <property type="entry name" value="aa-tRNA-synth_II/BPL/LPL"/>
</dbReference>
<dbReference type="SMART" id="SM00873">
    <property type="entry name" value="B3_4"/>
    <property type="match status" value="1"/>
</dbReference>
<keyword evidence="5 16" id="KW-0820">tRNA-binding</keyword>
<keyword evidence="13 15" id="KW-0030">Aminoacyl-tRNA synthetase</keyword>
<gene>
    <name evidence="15" type="primary">pheT</name>
    <name evidence="20" type="ORF">DBT_2053</name>
</gene>
<dbReference type="GO" id="GO:0009328">
    <property type="term" value="C:phenylalanine-tRNA ligase complex"/>
    <property type="evidence" value="ECO:0007669"/>
    <property type="project" value="TreeGrafter"/>
</dbReference>
<dbReference type="InterPro" id="IPR002547">
    <property type="entry name" value="tRNA-bd_dom"/>
</dbReference>
<dbReference type="GO" id="GO:0000287">
    <property type="term" value="F:magnesium ion binding"/>
    <property type="evidence" value="ECO:0007669"/>
    <property type="project" value="UniProtKB-UniRule"/>
</dbReference>
<dbReference type="InterPro" id="IPR009061">
    <property type="entry name" value="DNA-bd_dom_put_sf"/>
</dbReference>
<evidence type="ECO:0000256" key="2">
    <source>
        <dbReference type="ARBA" id="ARBA00008653"/>
    </source>
</evidence>
<feature type="binding site" evidence="15">
    <location>
        <position position="472"/>
    </location>
    <ligand>
        <name>Mg(2+)</name>
        <dbReference type="ChEBI" id="CHEBI:18420"/>
        <note>shared with alpha subunit</note>
    </ligand>
</feature>
<dbReference type="Gene3D" id="2.40.50.140">
    <property type="entry name" value="Nucleic acid-binding proteins"/>
    <property type="match status" value="1"/>
</dbReference>
<dbReference type="InterPro" id="IPR005121">
    <property type="entry name" value="Fdx_antiC-bd"/>
</dbReference>
<evidence type="ECO:0000256" key="10">
    <source>
        <dbReference type="ARBA" id="ARBA00022842"/>
    </source>
</evidence>
<dbReference type="Pfam" id="PF03147">
    <property type="entry name" value="FDX-ACB"/>
    <property type="match status" value="1"/>
</dbReference>
<dbReference type="SMART" id="SM00874">
    <property type="entry name" value="B5"/>
    <property type="match status" value="1"/>
</dbReference>
<feature type="binding site" evidence="15">
    <location>
        <position position="471"/>
    </location>
    <ligand>
        <name>Mg(2+)</name>
        <dbReference type="ChEBI" id="CHEBI:18420"/>
        <note>shared with alpha subunit</note>
    </ligand>
</feature>
<dbReference type="Pfam" id="PF03483">
    <property type="entry name" value="B3_4"/>
    <property type="match status" value="1"/>
</dbReference>
<keyword evidence="7 15" id="KW-0479">Metal-binding</keyword>
<evidence type="ECO:0000256" key="3">
    <source>
        <dbReference type="ARBA" id="ARBA00011209"/>
    </source>
</evidence>
<dbReference type="Pfam" id="PF01588">
    <property type="entry name" value="tRNA_bind"/>
    <property type="match status" value="1"/>
</dbReference>
<dbReference type="PATRIC" id="fig|1156395.6.peg.2077"/>
<evidence type="ECO:0000256" key="13">
    <source>
        <dbReference type="ARBA" id="ARBA00023146"/>
    </source>
</evidence>
<dbReference type="Pfam" id="PF03484">
    <property type="entry name" value="B5"/>
    <property type="match status" value="1"/>
</dbReference>
<comment type="caution">
    <text evidence="20">The sequence shown here is derived from an EMBL/GenBank/DDBJ whole genome shotgun (WGS) entry which is preliminary data.</text>
</comment>
<reference evidence="20 21" key="1">
    <citation type="submission" date="2016-06" db="EMBL/GenBank/DDBJ databases">
        <title>Respiratory ammonification of nitrate coupled to the oxidation of elemental sulfur in deep-sea autotrophic thermophilic bacteria.</title>
        <authorList>
            <person name="Slobodkina G.B."/>
            <person name="Mardanov A.V."/>
            <person name="Ravin N.V."/>
            <person name="Frolova A.A."/>
            <person name="Viryasiv M.B."/>
            <person name="Chernyh N.A."/>
            <person name="Bonch-Osmolovskaya E.A."/>
            <person name="Slobodkin A.I."/>
        </authorList>
    </citation>
    <scope>NUCLEOTIDE SEQUENCE [LARGE SCALE GENOMIC DNA]</scope>
    <source>
        <strain evidence="20 21">S69</strain>
    </source>
</reference>
<keyword evidence="6 15" id="KW-0436">Ligase</keyword>
<dbReference type="PROSITE" id="PS51447">
    <property type="entry name" value="FDX_ACB"/>
    <property type="match status" value="1"/>
</dbReference>
<comment type="cofactor">
    <cofactor evidence="15">
        <name>Mg(2+)</name>
        <dbReference type="ChEBI" id="CHEBI:18420"/>
    </cofactor>
    <text evidence="15">Binds 2 magnesium ions per tetramer.</text>
</comment>
<dbReference type="STRING" id="1156395.DBT_2053"/>
<dbReference type="NCBIfam" id="TIGR00472">
    <property type="entry name" value="pheT_bact"/>
    <property type="match status" value="1"/>
</dbReference>
<feature type="domain" description="B5" evidence="19">
    <location>
        <begin position="406"/>
        <end position="484"/>
    </location>
</feature>
<comment type="similarity">
    <text evidence="2 15">Belongs to the phenylalanyl-tRNA synthetase beta subunit family. Type 1 subfamily.</text>
</comment>
<dbReference type="AlphaFoldDB" id="A0A1B9F425"/>
<dbReference type="EMBL" id="MAGO01000011">
    <property type="protein sequence ID" value="OCC14511.1"/>
    <property type="molecule type" value="Genomic_DNA"/>
</dbReference>
<keyword evidence="12 15" id="KW-0648">Protein biosynthesis</keyword>
<evidence type="ECO:0000256" key="6">
    <source>
        <dbReference type="ARBA" id="ARBA00022598"/>
    </source>
</evidence>
<accession>A0A1B9F425</accession>
<dbReference type="SMART" id="SM00896">
    <property type="entry name" value="FDX-ACB"/>
    <property type="match status" value="1"/>
</dbReference>
<dbReference type="InterPro" id="IPR005147">
    <property type="entry name" value="tRNA_synthase_B5-dom"/>
</dbReference>
<keyword evidence="21" id="KW-1185">Reference proteome</keyword>
<dbReference type="FunFam" id="3.30.70.380:FF:000001">
    <property type="entry name" value="Phenylalanine--tRNA ligase beta subunit"/>
    <property type="match status" value="1"/>
</dbReference>
<evidence type="ECO:0000256" key="7">
    <source>
        <dbReference type="ARBA" id="ARBA00022723"/>
    </source>
</evidence>
<dbReference type="PANTHER" id="PTHR10947:SF0">
    <property type="entry name" value="PHENYLALANINE--TRNA LIGASE BETA SUBUNIT"/>
    <property type="match status" value="1"/>
</dbReference>
<proteinExistence type="inferred from homology"/>
<evidence type="ECO:0000256" key="8">
    <source>
        <dbReference type="ARBA" id="ARBA00022741"/>
    </source>
</evidence>
<dbReference type="InterPro" id="IPR004532">
    <property type="entry name" value="Phe-tRNA-ligase_IIc_bsu_bact"/>
</dbReference>
<protein>
    <recommendedName>
        <fullName evidence="15">Phenylalanine--tRNA ligase beta subunit</fullName>
        <ecNumber evidence="15">6.1.1.20</ecNumber>
    </recommendedName>
    <alternativeName>
        <fullName evidence="15">Phenylalanyl-tRNA synthetase beta subunit</fullName>
        <shortName evidence="15">PheRS</shortName>
    </alternativeName>
</protein>
<evidence type="ECO:0000256" key="11">
    <source>
        <dbReference type="ARBA" id="ARBA00022884"/>
    </source>
</evidence>
<keyword evidence="9 15" id="KW-0067">ATP-binding</keyword>
<evidence type="ECO:0000313" key="21">
    <source>
        <dbReference type="Proteomes" id="UP000093080"/>
    </source>
</evidence>
<dbReference type="GO" id="GO:0005524">
    <property type="term" value="F:ATP binding"/>
    <property type="evidence" value="ECO:0007669"/>
    <property type="project" value="UniProtKB-UniRule"/>
</dbReference>
<dbReference type="GO" id="GO:0004826">
    <property type="term" value="F:phenylalanine-tRNA ligase activity"/>
    <property type="evidence" value="ECO:0007669"/>
    <property type="project" value="UniProtKB-UniRule"/>
</dbReference>
<dbReference type="InterPro" id="IPR012340">
    <property type="entry name" value="NA-bd_OB-fold"/>
</dbReference>
<keyword evidence="8 15" id="KW-0547">Nucleotide-binding</keyword>
<comment type="catalytic activity">
    <reaction evidence="14 15">
        <text>tRNA(Phe) + L-phenylalanine + ATP = L-phenylalanyl-tRNA(Phe) + AMP + diphosphate + H(+)</text>
        <dbReference type="Rhea" id="RHEA:19413"/>
        <dbReference type="Rhea" id="RHEA-COMP:9668"/>
        <dbReference type="Rhea" id="RHEA-COMP:9699"/>
        <dbReference type="ChEBI" id="CHEBI:15378"/>
        <dbReference type="ChEBI" id="CHEBI:30616"/>
        <dbReference type="ChEBI" id="CHEBI:33019"/>
        <dbReference type="ChEBI" id="CHEBI:58095"/>
        <dbReference type="ChEBI" id="CHEBI:78442"/>
        <dbReference type="ChEBI" id="CHEBI:78531"/>
        <dbReference type="ChEBI" id="CHEBI:456215"/>
        <dbReference type="EC" id="6.1.1.20"/>
    </reaction>
</comment>
<evidence type="ECO:0000259" key="18">
    <source>
        <dbReference type="PROSITE" id="PS51447"/>
    </source>
</evidence>
<evidence type="ECO:0000259" key="17">
    <source>
        <dbReference type="PROSITE" id="PS50886"/>
    </source>
</evidence>
<dbReference type="InterPro" id="IPR020825">
    <property type="entry name" value="Phe-tRNA_synthase-like_B3/B4"/>
</dbReference>
<feature type="domain" description="FDX-ACB" evidence="18">
    <location>
        <begin position="719"/>
        <end position="812"/>
    </location>
</feature>
<evidence type="ECO:0000256" key="9">
    <source>
        <dbReference type="ARBA" id="ARBA00022840"/>
    </source>
</evidence>
<comment type="subunit">
    <text evidence="3 15">Tetramer of two alpha and two beta subunits.</text>
</comment>
<evidence type="ECO:0000256" key="4">
    <source>
        <dbReference type="ARBA" id="ARBA00022490"/>
    </source>
</evidence>
<dbReference type="FunFam" id="3.50.40.10:FF:000001">
    <property type="entry name" value="Phenylalanine--tRNA ligase beta subunit"/>
    <property type="match status" value="1"/>
</dbReference>
<dbReference type="PROSITE" id="PS51483">
    <property type="entry name" value="B5"/>
    <property type="match status" value="1"/>
</dbReference>
<dbReference type="InterPro" id="IPR036690">
    <property type="entry name" value="Fdx_antiC-bd_sf"/>
</dbReference>
<dbReference type="Proteomes" id="UP000093080">
    <property type="component" value="Unassembled WGS sequence"/>
</dbReference>
<dbReference type="RefSeq" id="WP_067619826.1">
    <property type="nucleotide sequence ID" value="NZ_MAGO01000011.1"/>
</dbReference>
<organism evidence="20 21">
    <name type="scientific">Dissulfuribacter thermophilus</name>
    <dbReference type="NCBI Taxonomy" id="1156395"/>
    <lineage>
        <taxon>Bacteria</taxon>
        <taxon>Pseudomonadati</taxon>
        <taxon>Thermodesulfobacteriota</taxon>
        <taxon>Dissulfuribacteria</taxon>
        <taxon>Dissulfuribacterales</taxon>
        <taxon>Dissulfuribacteraceae</taxon>
        <taxon>Dissulfuribacter</taxon>
    </lineage>
</organism>
<keyword evidence="11 16" id="KW-0694">RNA-binding</keyword>
<dbReference type="Gene3D" id="3.50.40.10">
    <property type="entry name" value="Phenylalanyl-trna Synthetase, Chain B, domain 3"/>
    <property type="match status" value="1"/>
</dbReference>
<dbReference type="InterPro" id="IPR041616">
    <property type="entry name" value="PheRS_beta_core"/>
</dbReference>
<comment type="subcellular location">
    <subcellularLocation>
        <location evidence="1 15">Cytoplasm</location>
    </subcellularLocation>
</comment>
<dbReference type="Gene3D" id="3.30.930.10">
    <property type="entry name" value="Bira Bifunctional Protein, Domain 2"/>
    <property type="match status" value="1"/>
</dbReference>
<evidence type="ECO:0000259" key="19">
    <source>
        <dbReference type="PROSITE" id="PS51483"/>
    </source>
</evidence>
<evidence type="ECO:0000313" key="20">
    <source>
        <dbReference type="EMBL" id="OCC14511.1"/>
    </source>
</evidence>
<evidence type="ECO:0000256" key="15">
    <source>
        <dbReference type="HAMAP-Rule" id="MF_00283"/>
    </source>
</evidence>
<evidence type="ECO:0000256" key="1">
    <source>
        <dbReference type="ARBA" id="ARBA00004496"/>
    </source>
</evidence>
<dbReference type="InterPro" id="IPR045060">
    <property type="entry name" value="Phe-tRNA-ligase_IIc_bsu"/>
</dbReference>
<dbReference type="SUPFAM" id="SSF56037">
    <property type="entry name" value="PheT/TilS domain"/>
    <property type="match status" value="1"/>
</dbReference>
<dbReference type="PANTHER" id="PTHR10947">
    <property type="entry name" value="PHENYLALANYL-TRNA SYNTHETASE BETA CHAIN AND LEUCINE-RICH REPEAT-CONTAINING PROTEIN 47"/>
    <property type="match status" value="1"/>
</dbReference>
<dbReference type="GO" id="GO:0000049">
    <property type="term" value="F:tRNA binding"/>
    <property type="evidence" value="ECO:0007669"/>
    <property type="project" value="UniProtKB-UniRule"/>
</dbReference>
<dbReference type="Gene3D" id="3.30.56.10">
    <property type="match status" value="2"/>
</dbReference>
<dbReference type="PROSITE" id="PS50886">
    <property type="entry name" value="TRBD"/>
    <property type="match status" value="1"/>
</dbReference>
<dbReference type="EC" id="6.1.1.20" evidence="15"/>
<dbReference type="GO" id="GO:0006432">
    <property type="term" value="P:phenylalanyl-tRNA aminoacylation"/>
    <property type="evidence" value="ECO:0007669"/>
    <property type="project" value="UniProtKB-UniRule"/>
</dbReference>
<dbReference type="InterPro" id="IPR033714">
    <property type="entry name" value="tRNA_bind_bactPheRS"/>
</dbReference>
<sequence length="813" mass="91457">MLCLGSWLKEFVSLNQGVSYQEVADALTMAGLEVEGLYEAFGDLKRGVISCVVEEVSELKGSRKLKLTRCFDGKEKRTVVCGAPNVKPGMIAPLVLPGTALPNGIVIEEKEIMGVTSQGMLASMQELLLGEDGSGIWDLSSLGVDTAGVPLGEFYDLDDWVLEIGITPNRADCLSVLGISREVSALFSSPLNVAPIMESAERGRGKHIDFPVTIESPEFCMRYMATVIRGVKVQESPAWLKFKLLSMGIRPINNVVDCTNLCLLELGQPLHAFDLNLLKGPEIRVRRAGDGETIETLDHKVRTLTSDMLVIADRDRAVAVAGIMGGANSEVSENTQDVLLESAWFEPNQIRRTRKALKLNTEASYRFERWVDPKNVEIALRRCADLITMIAGGEIQGEVDSYPRPYRDRTVRFRPERIRRLSGIEVDDQEQIDLLDRVGFKQVEGPKEDGVVEVSVPSFRFDVSEEIDIVEEIARLKGFSEIPTLSPRGDLVQSSVQAPMIDFIRTIKDIFIEQGVFEIISYSFCSRRELDALGFPEGHEIREPISILNPLTEEHSVMRTSLVPSLLQAVRRNISRKNLNLRLFEQGRCFFKDESSPTGVREEERLMCVLTGKRFPEHWAWQDNDVDVYDVKGLAENCLRKLRIKDWSFKVAEAPLPYYSDDCFAYCVTDDGSIIGCIGRISPKCLSFWDIEVPVYALELNLETLIKAPRVPKNMEPLPKFPASERDIAVVLDDAITYGELEQFISELDVDYLEDFFIFDLYKGKPIPKGKKSVAIRFIYRAKDRTLTDEEVSMTHRTLVDSILKRFEAELRA</sequence>
<keyword evidence="10 15" id="KW-0460">Magnesium</keyword>
<dbReference type="SUPFAM" id="SSF46955">
    <property type="entry name" value="Putative DNA-binding domain"/>
    <property type="match status" value="1"/>
</dbReference>
<keyword evidence="4 15" id="KW-0963">Cytoplasm</keyword>
<dbReference type="SUPFAM" id="SSF54991">
    <property type="entry name" value="Anticodon-binding domain of PheRS"/>
    <property type="match status" value="1"/>
</dbReference>
<dbReference type="Gene3D" id="3.30.70.380">
    <property type="entry name" value="Ferrodoxin-fold anticodon-binding domain"/>
    <property type="match status" value="1"/>
</dbReference>
<feature type="binding site" evidence="15">
    <location>
        <position position="468"/>
    </location>
    <ligand>
        <name>Mg(2+)</name>
        <dbReference type="ChEBI" id="CHEBI:18420"/>
        <note>shared with alpha subunit</note>
    </ligand>
</feature>
<feature type="domain" description="TRNA-binding" evidence="17">
    <location>
        <begin position="42"/>
        <end position="152"/>
    </location>
</feature>
<name>A0A1B9F425_9BACT</name>
<dbReference type="InterPro" id="IPR005146">
    <property type="entry name" value="B3/B4_tRNA-bd"/>
</dbReference>
<dbReference type="SUPFAM" id="SSF55681">
    <property type="entry name" value="Class II aaRS and biotin synthetases"/>
    <property type="match status" value="1"/>
</dbReference>
<evidence type="ECO:0000256" key="12">
    <source>
        <dbReference type="ARBA" id="ARBA00022917"/>
    </source>
</evidence>
<dbReference type="SUPFAM" id="SSF50249">
    <property type="entry name" value="Nucleic acid-binding proteins"/>
    <property type="match status" value="1"/>
</dbReference>
<dbReference type="HAMAP" id="MF_00283">
    <property type="entry name" value="Phe_tRNA_synth_beta1"/>
    <property type="match status" value="1"/>
</dbReference>
<evidence type="ECO:0000256" key="16">
    <source>
        <dbReference type="PROSITE-ProRule" id="PRU00209"/>
    </source>
</evidence>
<evidence type="ECO:0000256" key="5">
    <source>
        <dbReference type="ARBA" id="ARBA00022555"/>
    </source>
</evidence>
<dbReference type="CDD" id="cd02796">
    <property type="entry name" value="tRNA_bind_bactPheRS"/>
    <property type="match status" value="1"/>
</dbReference>